<evidence type="ECO:0000256" key="6">
    <source>
        <dbReference type="SAM" id="Phobius"/>
    </source>
</evidence>
<evidence type="ECO:0000256" key="4">
    <source>
        <dbReference type="ARBA" id="ARBA00022989"/>
    </source>
</evidence>
<feature type="transmembrane region" description="Helical" evidence="6">
    <location>
        <begin position="293"/>
        <end position="318"/>
    </location>
</feature>
<dbReference type="PANTHER" id="PTHR42770">
    <property type="entry name" value="AMINO ACID TRANSPORTER-RELATED"/>
    <property type="match status" value="1"/>
</dbReference>
<evidence type="ECO:0000256" key="2">
    <source>
        <dbReference type="ARBA" id="ARBA00022475"/>
    </source>
</evidence>
<feature type="transmembrane region" description="Helical" evidence="6">
    <location>
        <begin position="134"/>
        <end position="152"/>
    </location>
</feature>
<dbReference type="Gene3D" id="1.20.1740.10">
    <property type="entry name" value="Amino acid/polyamine transporter I"/>
    <property type="match status" value="1"/>
</dbReference>
<dbReference type="InterPro" id="IPR002293">
    <property type="entry name" value="AA/rel_permease1"/>
</dbReference>
<comment type="subcellular location">
    <subcellularLocation>
        <location evidence="1">Cell membrane</location>
        <topology evidence="1">Multi-pass membrane protein</topology>
    </subcellularLocation>
</comment>
<evidence type="ECO:0000256" key="1">
    <source>
        <dbReference type="ARBA" id="ARBA00004651"/>
    </source>
</evidence>
<feature type="transmembrane region" description="Helical" evidence="6">
    <location>
        <begin position="104"/>
        <end position="128"/>
    </location>
</feature>
<feature type="transmembrane region" description="Helical" evidence="6">
    <location>
        <begin position="211"/>
        <end position="231"/>
    </location>
</feature>
<dbReference type="GO" id="GO:0005886">
    <property type="term" value="C:plasma membrane"/>
    <property type="evidence" value="ECO:0007669"/>
    <property type="project" value="UniProtKB-SubCell"/>
</dbReference>
<name>A0A1G7ZXK0_PSEOR</name>
<sequence length="456" mass="45611">MVVSVAREVRPTWGRRLGIADVVVLGLVAMLGSGVFIVFAPAGAAAGGWLPMSVLLAAVVATTCVLSTAELVLARRDQGETFSAGYTAGYLAARERLHPAAGRLAGVALLTGGIASAAAAAGVFGAYVLGTGRFVTAIIVIVIAAGLNIAGVRTTARACWLLAGGTVAVLLVVVVVGLLGPGGAESASASATAGEAARGVAVPVVQPSQGVLGVLSAAGLVFFAFVGFANVTTHREEVRNPARTLRRAIPIALGVCTLVYLAVAGALLVGLGADRLGTEHAPLVALVDTGQAPALGVLVRIGAAVAAGSTLLAVLIGVSRTASQMARRDDLPRAFAKVCGSGAPWRSDVLGAALAALVAVLAGPVASIALSACAMLIHYALVHAATLRTPGRRYPGWVPVVGLVLCLGLAALLPVTSVLITLGVLAVGWGLTELSALRARRRPPADTEEPPGRQAA</sequence>
<protein>
    <submittedName>
        <fullName evidence="7">Basic amino acid/polyamine antiporter, APA family</fullName>
    </submittedName>
</protein>
<dbReference type="GO" id="GO:0022857">
    <property type="term" value="F:transmembrane transporter activity"/>
    <property type="evidence" value="ECO:0007669"/>
    <property type="project" value="InterPro"/>
</dbReference>
<dbReference type="PIRSF" id="PIRSF006060">
    <property type="entry name" value="AA_transporter"/>
    <property type="match status" value="1"/>
</dbReference>
<feature type="transmembrane region" description="Helical" evidence="6">
    <location>
        <begin position="251"/>
        <end position="273"/>
    </location>
</feature>
<dbReference type="PANTHER" id="PTHR42770:SF7">
    <property type="entry name" value="MEMBRANE PROTEIN"/>
    <property type="match status" value="1"/>
</dbReference>
<feature type="transmembrane region" description="Helical" evidence="6">
    <location>
        <begin position="52"/>
        <end position="73"/>
    </location>
</feature>
<dbReference type="EMBL" id="FNBE01000019">
    <property type="protein sequence ID" value="SDH13373.1"/>
    <property type="molecule type" value="Genomic_DNA"/>
</dbReference>
<dbReference type="AlphaFoldDB" id="A0A1G7ZXK0"/>
<keyword evidence="3 6" id="KW-0812">Transmembrane</keyword>
<keyword evidence="5 6" id="KW-0472">Membrane</keyword>
<organism evidence="7 8">
    <name type="scientific">Pseudonocardia oroxyli</name>
    <dbReference type="NCBI Taxonomy" id="366584"/>
    <lineage>
        <taxon>Bacteria</taxon>
        <taxon>Bacillati</taxon>
        <taxon>Actinomycetota</taxon>
        <taxon>Actinomycetes</taxon>
        <taxon>Pseudonocardiales</taxon>
        <taxon>Pseudonocardiaceae</taxon>
        <taxon>Pseudonocardia</taxon>
    </lineage>
</organism>
<evidence type="ECO:0000313" key="7">
    <source>
        <dbReference type="EMBL" id="SDH13373.1"/>
    </source>
</evidence>
<feature type="transmembrane region" description="Helical" evidence="6">
    <location>
        <begin position="159"/>
        <end position="180"/>
    </location>
</feature>
<keyword evidence="8" id="KW-1185">Reference proteome</keyword>
<evidence type="ECO:0000256" key="3">
    <source>
        <dbReference type="ARBA" id="ARBA00022692"/>
    </source>
</evidence>
<accession>A0A1G7ZXK0</accession>
<dbReference type="Pfam" id="PF13520">
    <property type="entry name" value="AA_permease_2"/>
    <property type="match status" value="1"/>
</dbReference>
<gene>
    <name evidence="7" type="ORF">SAMN05216377_11978</name>
</gene>
<dbReference type="Proteomes" id="UP000198967">
    <property type="component" value="Unassembled WGS sequence"/>
</dbReference>
<evidence type="ECO:0000313" key="8">
    <source>
        <dbReference type="Proteomes" id="UP000198967"/>
    </source>
</evidence>
<feature type="transmembrane region" description="Helical" evidence="6">
    <location>
        <begin position="401"/>
        <end position="432"/>
    </location>
</feature>
<reference evidence="7 8" key="1">
    <citation type="submission" date="2016-10" db="EMBL/GenBank/DDBJ databases">
        <authorList>
            <person name="de Groot N.N."/>
        </authorList>
    </citation>
    <scope>NUCLEOTIDE SEQUENCE [LARGE SCALE GENOMIC DNA]</scope>
    <source>
        <strain evidence="7 8">CGMCC 4.3143</strain>
    </source>
</reference>
<feature type="transmembrane region" description="Helical" evidence="6">
    <location>
        <begin position="354"/>
        <end position="381"/>
    </location>
</feature>
<keyword evidence="4 6" id="KW-1133">Transmembrane helix</keyword>
<proteinExistence type="predicted"/>
<keyword evidence="2" id="KW-1003">Cell membrane</keyword>
<feature type="transmembrane region" description="Helical" evidence="6">
    <location>
        <begin position="17"/>
        <end position="40"/>
    </location>
</feature>
<dbReference type="OrthoDB" id="259687at2"/>
<dbReference type="InterPro" id="IPR050367">
    <property type="entry name" value="APC_superfamily"/>
</dbReference>
<evidence type="ECO:0000256" key="5">
    <source>
        <dbReference type="ARBA" id="ARBA00023136"/>
    </source>
</evidence>
<dbReference type="STRING" id="366584.SAMN05216377_11978"/>